<protein>
    <submittedName>
        <fullName evidence="9">Heavy metal efflux pump outer membrane protein</fullName>
    </submittedName>
    <submittedName>
        <fullName evidence="8">TolC family protein</fullName>
    </submittedName>
</protein>
<evidence type="ECO:0000256" key="3">
    <source>
        <dbReference type="ARBA" id="ARBA00022452"/>
    </source>
</evidence>
<dbReference type="EMBL" id="QASO01000112">
    <property type="protein sequence ID" value="PTU77610.1"/>
    <property type="molecule type" value="Genomic_DNA"/>
</dbReference>
<sequence length="397" mass="44393">MPSLALTLDQALALAGREAPNLMARAAELDAARQAAVPAGELPDPKLLLGLQNLPIEGEARWRLDAEPMTMGMLGVMQEVPNRAKRSARVALAQAGIDSAAAQVQIERLQVQRQTAQAWIAAQALEQRLQLFQGFYEENRLLERAVQARLAAGLGQSVDSLAARQEALVLAEREDELQLQRSQARAVLRRWVGSAADEALVGQLPDWPVEVSRYQHALQQHPELQAFAPQTREAEARVRLAEADKRPDWSWELAYQQRDRAFGDMLSLQLSIDLPVFAGSRQNPRIAAQRAELLALEAEREALWREHATQLAVELAEHRRLQRAFERSRDSLLPLAEERVRLSLADYRAGRGELATLIAARREQVEAQLRHLDFAEQRALVSARLHFAYATNLESGQ</sequence>
<evidence type="ECO:0000256" key="2">
    <source>
        <dbReference type="ARBA" id="ARBA00007613"/>
    </source>
</evidence>
<dbReference type="Pfam" id="PF02321">
    <property type="entry name" value="OEP"/>
    <property type="match status" value="2"/>
</dbReference>
<dbReference type="SUPFAM" id="SSF56954">
    <property type="entry name" value="Outer membrane efflux proteins (OEP)"/>
    <property type="match status" value="1"/>
</dbReference>
<evidence type="ECO:0000256" key="5">
    <source>
        <dbReference type="ARBA" id="ARBA00023139"/>
    </source>
</evidence>
<evidence type="ECO:0000313" key="13">
    <source>
        <dbReference type="Proteomes" id="UP000255303"/>
    </source>
</evidence>
<dbReference type="EMBL" id="UGUV01000002">
    <property type="protein sequence ID" value="SUD52805.1"/>
    <property type="molecule type" value="Genomic_DNA"/>
</dbReference>
<keyword evidence="3" id="KW-1134">Transmembrane beta strand</keyword>
<accession>A0A379JWD5</accession>
<dbReference type="PANTHER" id="PTHR30203:SF24">
    <property type="entry name" value="BLR4935 PROTEIN"/>
    <property type="match status" value="1"/>
</dbReference>
<dbReference type="Proteomes" id="UP000254084">
    <property type="component" value="Unassembled WGS sequence"/>
</dbReference>
<proteinExistence type="inferred from homology"/>
<keyword evidence="3" id="KW-0472">Membrane</keyword>
<dbReference type="InterPro" id="IPR010131">
    <property type="entry name" value="MdtP/NodT-like"/>
</dbReference>
<reference evidence="12 13" key="2">
    <citation type="submission" date="2018-06" db="EMBL/GenBank/DDBJ databases">
        <authorList>
            <consortium name="Pathogen Informatics"/>
            <person name="Doyle S."/>
        </authorList>
    </citation>
    <scope>NUCLEOTIDE SEQUENCE [LARGE SCALE GENOMIC DNA]</scope>
    <source>
        <strain evidence="9 13">NCTC10692</strain>
        <strain evidence="10 12">NCTC10860</strain>
    </source>
</reference>
<gene>
    <name evidence="9" type="primary">czcC</name>
    <name evidence="10" type="synonym">czcC_1</name>
    <name evidence="8" type="ORF">DBO86_18475</name>
    <name evidence="9" type="ORF">NCTC10692_03302</name>
    <name evidence="10" type="ORF">NCTC10860_03213</name>
</gene>
<dbReference type="Proteomes" id="UP000255303">
    <property type="component" value="Unassembled WGS sequence"/>
</dbReference>
<evidence type="ECO:0000256" key="1">
    <source>
        <dbReference type="ARBA" id="ARBA00004442"/>
    </source>
</evidence>
<keyword evidence="5" id="KW-0564">Palmitate</keyword>
<dbReference type="AlphaFoldDB" id="A0A2S7FN52"/>
<dbReference type="RefSeq" id="WP_055986551.1">
    <property type="nucleotide sequence ID" value="NZ_CAJQNA010000112.1"/>
</dbReference>
<evidence type="ECO:0000313" key="11">
    <source>
        <dbReference type="Proteomes" id="UP000244052"/>
    </source>
</evidence>
<comment type="subcellular location">
    <subcellularLocation>
        <location evidence="1">Cell outer membrane</location>
    </subcellularLocation>
</comment>
<name>A0A2S7FN52_ECTOL</name>
<evidence type="ECO:0000313" key="9">
    <source>
        <dbReference type="EMBL" id="SUD52805.1"/>
    </source>
</evidence>
<keyword evidence="6" id="KW-0998">Cell outer membrane</keyword>
<dbReference type="EMBL" id="UGUW01000004">
    <property type="protein sequence ID" value="SUD60856.1"/>
    <property type="molecule type" value="Genomic_DNA"/>
</dbReference>
<evidence type="ECO:0000256" key="4">
    <source>
        <dbReference type="ARBA" id="ARBA00022692"/>
    </source>
</evidence>
<dbReference type="GO" id="GO:0015562">
    <property type="term" value="F:efflux transmembrane transporter activity"/>
    <property type="evidence" value="ECO:0007669"/>
    <property type="project" value="InterPro"/>
</dbReference>
<dbReference type="GO" id="GO:0016020">
    <property type="term" value="C:membrane"/>
    <property type="evidence" value="ECO:0007669"/>
    <property type="project" value="UniProtKB-SubCell"/>
</dbReference>
<comment type="similarity">
    <text evidence="2">Belongs to the outer membrane factor (OMF) (TC 1.B.17) family.</text>
</comment>
<accession>A0A2S7FN52</accession>
<dbReference type="GeneID" id="300415251"/>
<reference evidence="8 11" key="1">
    <citation type="submission" date="2018-04" db="EMBL/GenBank/DDBJ databases">
        <title>Pseudomonas sp. nov., isolated from mangrove soil.</title>
        <authorList>
            <person name="Chen C."/>
        </authorList>
    </citation>
    <scope>NUCLEOTIDE SEQUENCE [LARGE SCALE GENOMIC DNA]</scope>
    <source>
        <strain evidence="8 11">JCM 14246</strain>
    </source>
</reference>
<evidence type="ECO:0000313" key="8">
    <source>
        <dbReference type="EMBL" id="PTU77610.1"/>
    </source>
</evidence>
<evidence type="ECO:0000256" key="6">
    <source>
        <dbReference type="ARBA" id="ARBA00023237"/>
    </source>
</evidence>
<organism evidence="9 13">
    <name type="scientific">Ectopseudomonas oleovorans</name>
    <name type="common">Pseudomonas oleovorans</name>
    <dbReference type="NCBI Taxonomy" id="301"/>
    <lineage>
        <taxon>Bacteria</taxon>
        <taxon>Pseudomonadati</taxon>
        <taxon>Pseudomonadota</taxon>
        <taxon>Gammaproteobacteria</taxon>
        <taxon>Pseudomonadales</taxon>
        <taxon>Pseudomonadaceae</taxon>
        <taxon>Ectopseudomonas</taxon>
    </lineage>
</organism>
<keyword evidence="11" id="KW-1185">Reference proteome</keyword>
<evidence type="ECO:0000313" key="10">
    <source>
        <dbReference type="EMBL" id="SUD60856.1"/>
    </source>
</evidence>
<keyword evidence="7" id="KW-0449">Lipoprotein</keyword>
<dbReference type="InterPro" id="IPR003423">
    <property type="entry name" value="OMP_efflux"/>
</dbReference>
<dbReference type="Gene3D" id="1.20.1600.10">
    <property type="entry name" value="Outer membrane efflux proteins (OEP)"/>
    <property type="match status" value="1"/>
</dbReference>
<evidence type="ECO:0000256" key="7">
    <source>
        <dbReference type="ARBA" id="ARBA00023288"/>
    </source>
</evidence>
<dbReference type="Proteomes" id="UP000244052">
    <property type="component" value="Unassembled WGS sequence"/>
</dbReference>
<keyword evidence="4" id="KW-0812">Transmembrane</keyword>
<dbReference type="PANTHER" id="PTHR30203">
    <property type="entry name" value="OUTER MEMBRANE CATION EFFLUX PROTEIN"/>
    <property type="match status" value="1"/>
</dbReference>
<evidence type="ECO:0000313" key="12">
    <source>
        <dbReference type="Proteomes" id="UP000254084"/>
    </source>
</evidence>
<accession>A0A2T5PIQ6</accession>